<evidence type="ECO:0000256" key="5">
    <source>
        <dbReference type="ARBA" id="ARBA00022840"/>
    </source>
</evidence>
<proteinExistence type="predicted"/>
<dbReference type="SMART" id="SM00219">
    <property type="entry name" value="TyrKc"/>
    <property type="match status" value="1"/>
</dbReference>
<dbReference type="InterPro" id="IPR020635">
    <property type="entry name" value="Tyr_kinase_cat_dom"/>
</dbReference>
<evidence type="ECO:0000313" key="11">
    <source>
        <dbReference type="Proteomes" id="UP000053875"/>
    </source>
</evidence>
<dbReference type="Proteomes" id="UP000053875">
    <property type="component" value="Unassembled WGS sequence"/>
</dbReference>
<reference evidence="10 11" key="1">
    <citation type="submission" date="2014-04" db="EMBL/GenBank/DDBJ databases">
        <title>Genome evolution of avian class.</title>
        <authorList>
            <person name="Zhang G."/>
            <person name="Li C."/>
        </authorList>
    </citation>
    <scope>NUCLEOTIDE SEQUENCE [LARGE SCALE GENOMIC DNA]</scope>
    <source>
        <strain evidence="10">BGI_N307</strain>
    </source>
</reference>
<name>A0A093GNK4_DRYPU</name>
<gene>
    <name evidence="10" type="ORF">N307_04220</name>
</gene>
<dbReference type="PANTHER" id="PTHR24416">
    <property type="entry name" value="TYROSINE-PROTEIN KINASE RECEPTOR"/>
    <property type="match status" value="1"/>
</dbReference>
<dbReference type="EC" id="2.7.10.1" evidence="1"/>
<dbReference type="InterPro" id="IPR011009">
    <property type="entry name" value="Kinase-like_dom_sf"/>
</dbReference>
<evidence type="ECO:0000256" key="7">
    <source>
        <dbReference type="ARBA" id="ARBA00023170"/>
    </source>
</evidence>
<evidence type="ECO:0000256" key="4">
    <source>
        <dbReference type="ARBA" id="ARBA00022777"/>
    </source>
</evidence>
<keyword evidence="7 10" id="KW-0675">Receptor</keyword>
<keyword evidence="4" id="KW-0418">Kinase</keyword>
<dbReference type="GO" id="GO:0010976">
    <property type="term" value="P:positive regulation of neuron projection development"/>
    <property type="evidence" value="ECO:0007669"/>
    <property type="project" value="TreeGrafter"/>
</dbReference>
<dbReference type="GO" id="GO:0005518">
    <property type="term" value="F:collagen binding"/>
    <property type="evidence" value="ECO:0007669"/>
    <property type="project" value="TreeGrafter"/>
</dbReference>
<dbReference type="GO" id="GO:0038062">
    <property type="term" value="F:protein tyrosine kinase collagen receptor activity"/>
    <property type="evidence" value="ECO:0007669"/>
    <property type="project" value="TreeGrafter"/>
</dbReference>
<evidence type="ECO:0000256" key="8">
    <source>
        <dbReference type="ARBA" id="ARBA00051243"/>
    </source>
</evidence>
<dbReference type="Pfam" id="PF07714">
    <property type="entry name" value="PK_Tyr_Ser-Thr"/>
    <property type="match status" value="1"/>
</dbReference>
<evidence type="ECO:0000256" key="1">
    <source>
        <dbReference type="ARBA" id="ARBA00011902"/>
    </source>
</evidence>
<dbReference type="GO" id="GO:0043235">
    <property type="term" value="C:receptor complex"/>
    <property type="evidence" value="ECO:0007669"/>
    <property type="project" value="TreeGrafter"/>
</dbReference>
<dbReference type="Gene3D" id="1.10.510.10">
    <property type="entry name" value="Transferase(Phosphotransferase) domain 1"/>
    <property type="match status" value="1"/>
</dbReference>
<dbReference type="InterPro" id="IPR008266">
    <property type="entry name" value="Tyr_kinase_AS"/>
</dbReference>
<sequence length="74" mass="8409">LLQVGAQIASGMRFLSGLNFVHRDLATRNCLVGDGLRVKVADFGMSRNLYAAHYYRVRGRALLPIRWMAWECIL</sequence>
<feature type="non-terminal residue" evidence="10">
    <location>
        <position position="74"/>
    </location>
</feature>
<dbReference type="PANTHER" id="PTHR24416:SF333">
    <property type="entry name" value="EPITHELIAL DISCOIDIN DOMAIN-CONTAINING RECEPTOR 1"/>
    <property type="match status" value="1"/>
</dbReference>
<dbReference type="SUPFAM" id="SSF56112">
    <property type="entry name" value="Protein kinase-like (PK-like)"/>
    <property type="match status" value="1"/>
</dbReference>
<evidence type="ECO:0000256" key="6">
    <source>
        <dbReference type="ARBA" id="ARBA00023137"/>
    </source>
</evidence>
<protein>
    <recommendedName>
        <fullName evidence="1">receptor protein-tyrosine kinase</fullName>
        <ecNumber evidence="1">2.7.10.1</ecNumber>
    </recommendedName>
</protein>
<dbReference type="GO" id="GO:0051897">
    <property type="term" value="P:positive regulation of phosphatidylinositol 3-kinase/protein kinase B signal transduction"/>
    <property type="evidence" value="ECO:0007669"/>
    <property type="project" value="TreeGrafter"/>
</dbReference>
<feature type="domain" description="Protein kinase" evidence="9">
    <location>
        <begin position="1"/>
        <end position="74"/>
    </location>
</feature>
<keyword evidence="2" id="KW-0808">Transferase</keyword>
<accession>A0A093GNK4</accession>
<dbReference type="GO" id="GO:0005524">
    <property type="term" value="F:ATP binding"/>
    <property type="evidence" value="ECO:0007669"/>
    <property type="project" value="UniProtKB-KW"/>
</dbReference>
<dbReference type="PROSITE" id="PS50011">
    <property type="entry name" value="PROTEIN_KINASE_DOM"/>
    <property type="match status" value="1"/>
</dbReference>
<evidence type="ECO:0000313" key="10">
    <source>
        <dbReference type="EMBL" id="KFV68617.1"/>
    </source>
</evidence>
<dbReference type="PROSITE" id="PS00109">
    <property type="entry name" value="PROTEIN_KINASE_TYR"/>
    <property type="match status" value="1"/>
</dbReference>
<dbReference type="InterPro" id="IPR050122">
    <property type="entry name" value="RTK"/>
</dbReference>
<feature type="non-terminal residue" evidence="10">
    <location>
        <position position="1"/>
    </location>
</feature>
<comment type="catalytic activity">
    <reaction evidence="8">
        <text>L-tyrosyl-[protein] + ATP = O-phospho-L-tyrosyl-[protein] + ADP + H(+)</text>
        <dbReference type="Rhea" id="RHEA:10596"/>
        <dbReference type="Rhea" id="RHEA-COMP:10136"/>
        <dbReference type="Rhea" id="RHEA-COMP:20101"/>
        <dbReference type="ChEBI" id="CHEBI:15378"/>
        <dbReference type="ChEBI" id="CHEBI:30616"/>
        <dbReference type="ChEBI" id="CHEBI:46858"/>
        <dbReference type="ChEBI" id="CHEBI:61978"/>
        <dbReference type="ChEBI" id="CHEBI:456216"/>
        <dbReference type="EC" id="2.7.10.1"/>
    </reaction>
</comment>
<dbReference type="InterPro" id="IPR002011">
    <property type="entry name" value="Tyr_kinase_rcpt_2_CS"/>
</dbReference>
<evidence type="ECO:0000256" key="3">
    <source>
        <dbReference type="ARBA" id="ARBA00022741"/>
    </source>
</evidence>
<dbReference type="InterPro" id="IPR000719">
    <property type="entry name" value="Prot_kinase_dom"/>
</dbReference>
<keyword evidence="3" id="KW-0547">Nucleotide-binding</keyword>
<evidence type="ECO:0000256" key="2">
    <source>
        <dbReference type="ARBA" id="ARBA00022679"/>
    </source>
</evidence>
<dbReference type="AlphaFoldDB" id="A0A093GNK4"/>
<keyword evidence="6" id="KW-0829">Tyrosine-protein kinase</keyword>
<evidence type="ECO:0000259" key="9">
    <source>
        <dbReference type="PROSITE" id="PS50011"/>
    </source>
</evidence>
<dbReference type="GO" id="GO:0005886">
    <property type="term" value="C:plasma membrane"/>
    <property type="evidence" value="ECO:0007669"/>
    <property type="project" value="TreeGrafter"/>
</dbReference>
<keyword evidence="11" id="KW-1185">Reference proteome</keyword>
<dbReference type="PROSITE" id="PS00239">
    <property type="entry name" value="RECEPTOR_TYR_KIN_II"/>
    <property type="match status" value="1"/>
</dbReference>
<dbReference type="InterPro" id="IPR001245">
    <property type="entry name" value="Ser-Thr/Tyr_kinase_cat_dom"/>
</dbReference>
<dbReference type="EMBL" id="KL216240">
    <property type="protein sequence ID" value="KFV68617.1"/>
    <property type="molecule type" value="Genomic_DNA"/>
</dbReference>
<keyword evidence="5" id="KW-0067">ATP-binding</keyword>
<organism evidence="10 11">
    <name type="scientific">Dryobates pubescens</name>
    <name type="common">Downy woodpecker</name>
    <name type="synonym">Picoides pubescens</name>
    <dbReference type="NCBI Taxonomy" id="118200"/>
    <lineage>
        <taxon>Eukaryota</taxon>
        <taxon>Metazoa</taxon>
        <taxon>Chordata</taxon>
        <taxon>Craniata</taxon>
        <taxon>Vertebrata</taxon>
        <taxon>Euteleostomi</taxon>
        <taxon>Archelosauria</taxon>
        <taxon>Archosauria</taxon>
        <taxon>Dinosauria</taxon>
        <taxon>Saurischia</taxon>
        <taxon>Theropoda</taxon>
        <taxon>Coelurosauria</taxon>
        <taxon>Aves</taxon>
        <taxon>Neognathae</taxon>
        <taxon>Neoaves</taxon>
        <taxon>Telluraves</taxon>
        <taxon>Coraciimorphae</taxon>
        <taxon>Piciformes</taxon>
        <taxon>Picidae</taxon>
        <taxon>Dryobates</taxon>
    </lineage>
</organism>